<gene>
    <name evidence="2" type="primary">anmK</name>
    <name evidence="3" type="ORF">DLJ53_15355</name>
</gene>
<comment type="similarity">
    <text evidence="2">Belongs to the anhydro-N-acetylmuramic acid kinase family.</text>
</comment>
<feature type="binding site" evidence="2">
    <location>
        <begin position="21"/>
        <end position="28"/>
    </location>
    <ligand>
        <name>ATP</name>
        <dbReference type="ChEBI" id="CHEBI:30616"/>
    </ligand>
</feature>
<sequence>MGDPVTPNAADGKRVVGVISGTSMDGVDVALLETDGVSVFARGPSATVPYTSADRALIRAAMPDAMAAPTGDFRTPALAAAEEAITAAHTAAIATFLVEVGPVDLIGWHGQTVAHAPDRGMTMQLGDGKAMAERLGIPVVFDFRSADVAAAGQGAPLVPVYHRALARRAGLAEPALFINLGGVANVTYVDDEHLIAFDTGPASALIDDAMAAVGASYDAGGETAARGRVDAAALEALLDHPYFAAPPPKSLDRDAFDPAPVGSLAHEDRIATLTRFSAEALAAGVALLPRKPVSVVASGGGVHNRTMMRFIEEALGVPVLNADAAGFSTDAMEAEAFAFLAARTLRGLPITYPSTTGVGAPISGGRLERPAA</sequence>
<dbReference type="EC" id="2.7.1.170" evidence="2"/>
<comment type="pathway">
    <text evidence="2">Amino-sugar metabolism; 1,6-anhydro-N-acetylmuramate degradation.</text>
</comment>
<comment type="caution">
    <text evidence="3">The sequence shown here is derived from an EMBL/GenBank/DDBJ whole genome shotgun (WGS) entry which is preliminary data.</text>
</comment>
<dbReference type="EMBL" id="QHHQ01000003">
    <property type="protein sequence ID" value="RAI00633.1"/>
    <property type="molecule type" value="Genomic_DNA"/>
</dbReference>
<keyword evidence="2" id="KW-0808">Transferase</keyword>
<dbReference type="PANTHER" id="PTHR30605:SF0">
    <property type="entry name" value="ANHYDRO-N-ACETYLMURAMIC ACID KINASE"/>
    <property type="match status" value="1"/>
</dbReference>
<dbReference type="GO" id="GO:0009254">
    <property type="term" value="P:peptidoglycan turnover"/>
    <property type="evidence" value="ECO:0007669"/>
    <property type="project" value="UniProtKB-UniRule"/>
</dbReference>
<dbReference type="UniPathway" id="UPA00343"/>
<dbReference type="AlphaFoldDB" id="A0A8B2NTZ4"/>
<name>A0A8B2NTZ4_9HYPH</name>
<dbReference type="Proteomes" id="UP000249590">
    <property type="component" value="Unassembled WGS sequence"/>
</dbReference>
<dbReference type="UniPathway" id="UPA00544"/>
<dbReference type="NCBIfam" id="NF007141">
    <property type="entry name" value="PRK09585.1-5"/>
    <property type="match status" value="1"/>
</dbReference>
<dbReference type="OrthoDB" id="9763949at2"/>
<dbReference type="Gene3D" id="3.30.420.40">
    <property type="match status" value="2"/>
</dbReference>
<dbReference type="Pfam" id="PF03702">
    <property type="entry name" value="AnmK"/>
    <property type="match status" value="1"/>
</dbReference>
<dbReference type="GO" id="GO:0006040">
    <property type="term" value="P:amino sugar metabolic process"/>
    <property type="evidence" value="ECO:0007669"/>
    <property type="project" value="InterPro"/>
</dbReference>
<protein>
    <recommendedName>
        <fullName evidence="2">Anhydro-N-acetylmuramic acid kinase</fullName>
        <ecNumber evidence="2">2.7.1.170</ecNumber>
    </recommendedName>
    <alternativeName>
        <fullName evidence="2">AnhMurNAc kinase</fullName>
    </alternativeName>
</protein>
<keyword evidence="1 2" id="KW-0119">Carbohydrate metabolism</keyword>
<keyword evidence="4" id="KW-1185">Reference proteome</keyword>
<dbReference type="GO" id="GO:0005524">
    <property type="term" value="F:ATP binding"/>
    <property type="evidence" value="ECO:0007669"/>
    <property type="project" value="UniProtKB-UniRule"/>
</dbReference>
<organism evidence="3 4">
    <name type="scientific">Acuticoccus sediminis</name>
    <dbReference type="NCBI Taxonomy" id="2184697"/>
    <lineage>
        <taxon>Bacteria</taxon>
        <taxon>Pseudomonadati</taxon>
        <taxon>Pseudomonadota</taxon>
        <taxon>Alphaproteobacteria</taxon>
        <taxon>Hyphomicrobiales</taxon>
        <taxon>Amorphaceae</taxon>
        <taxon>Acuticoccus</taxon>
    </lineage>
</organism>
<keyword evidence="2 3" id="KW-0418">Kinase</keyword>
<comment type="pathway">
    <text evidence="2">Cell wall biogenesis; peptidoglycan recycling.</text>
</comment>
<dbReference type="GO" id="GO:0016773">
    <property type="term" value="F:phosphotransferase activity, alcohol group as acceptor"/>
    <property type="evidence" value="ECO:0007669"/>
    <property type="project" value="UniProtKB-UniRule"/>
</dbReference>
<dbReference type="RefSeq" id="WP_111346742.1">
    <property type="nucleotide sequence ID" value="NZ_QHHQ01000003.1"/>
</dbReference>
<dbReference type="GO" id="GO:0097175">
    <property type="term" value="P:1,6-anhydro-N-acetyl-beta-muramic acid catabolic process"/>
    <property type="evidence" value="ECO:0007669"/>
    <property type="project" value="UniProtKB-UniRule"/>
</dbReference>
<dbReference type="InterPro" id="IPR043129">
    <property type="entry name" value="ATPase_NBD"/>
</dbReference>
<accession>A0A8B2NTZ4</accession>
<evidence type="ECO:0000256" key="2">
    <source>
        <dbReference type="HAMAP-Rule" id="MF_01270"/>
    </source>
</evidence>
<keyword evidence="2" id="KW-0067">ATP-binding</keyword>
<keyword evidence="2" id="KW-0547">Nucleotide-binding</keyword>
<dbReference type="InterPro" id="IPR005338">
    <property type="entry name" value="Anhydro_N_Ac-Mur_kinase"/>
</dbReference>
<dbReference type="SUPFAM" id="SSF53067">
    <property type="entry name" value="Actin-like ATPase domain"/>
    <property type="match status" value="1"/>
</dbReference>
<proteinExistence type="inferred from homology"/>
<evidence type="ECO:0000313" key="4">
    <source>
        <dbReference type="Proteomes" id="UP000249590"/>
    </source>
</evidence>
<comment type="function">
    <text evidence="2">Catalyzes the specific phosphorylation of 1,6-anhydro-N-acetylmuramic acid (anhMurNAc) with the simultaneous cleavage of the 1,6-anhydro ring, generating MurNAc-6-P. Is required for the utilization of anhMurNAc either imported from the medium or derived from its own cell wall murein, and thus plays a role in cell wall recycling.</text>
</comment>
<dbReference type="GO" id="GO:0016301">
    <property type="term" value="F:kinase activity"/>
    <property type="evidence" value="ECO:0007669"/>
    <property type="project" value="UniProtKB-KW"/>
</dbReference>
<reference evidence="3 4" key="1">
    <citation type="submission" date="2018-05" db="EMBL/GenBank/DDBJ databases">
        <title>Acuticoccus sediminis sp. nov., isolated from deep-sea sediment of Indian Ocean.</title>
        <authorList>
            <person name="Liu X."/>
            <person name="Lai Q."/>
            <person name="Du Y."/>
            <person name="Sun F."/>
            <person name="Zhang X."/>
            <person name="Wang S."/>
            <person name="Shao Z."/>
        </authorList>
    </citation>
    <scope>NUCLEOTIDE SEQUENCE [LARGE SCALE GENOMIC DNA]</scope>
    <source>
        <strain evidence="3 4">PTG4-2</strain>
    </source>
</reference>
<dbReference type="PANTHER" id="PTHR30605">
    <property type="entry name" value="ANHYDRO-N-ACETYLMURAMIC ACID KINASE"/>
    <property type="match status" value="1"/>
</dbReference>
<evidence type="ECO:0000256" key="1">
    <source>
        <dbReference type="ARBA" id="ARBA00023277"/>
    </source>
</evidence>
<comment type="catalytic activity">
    <reaction evidence="2">
        <text>1,6-anhydro-N-acetyl-beta-muramate + ATP + H2O = N-acetyl-D-muramate 6-phosphate + ADP + H(+)</text>
        <dbReference type="Rhea" id="RHEA:24952"/>
        <dbReference type="ChEBI" id="CHEBI:15377"/>
        <dbReference type="ChEBI" id="CHEBI:15378"/>
        <dbReference type="ChEBI" id="CHEBI:30616"/>
        <dbReference type="ChEBI" id="CHEBI:58690"/>
        <dbReference type="ChEBI" id="CHEBI:58722"/>
        <dbReference type="ChEBI" id="CHEBI:456216"/>
        <dbReference type="EC" id="2.7.1.170"/>
    </reaction>
</comment>
<dbReference type="HAMAP" id="MF_01270">
    <property type="entry name" value="AnhMurNAc_kinase"/>
    <property type="match status" value="1"/>
</dbReference>
<evidence type="ECO:0000313" key="3">
    <source>
        <dbReference type="EMBL" id="RAI00633.1"/>
    </source>
</evidence>